<dbReference type="EMBL" id="JACHVS010000002">
    <property type="protein sequence ID" value="MBB2997367.1"/>
    <property type="molecule type" value="Genomic_DNA"/>
</dbReference>
<protein>
    <submittedName>
        <fullName evidence="1">Uncharacterized protein</fullName>
    </submittedName>
</protein>
<dbReference type="RefSeq" id="WP_183512916.1">
    <property type="nucleotide sequence ID" value="NZ_JACHVS010000002.1"/>
</dbReference>
<dbReference type="Proteomes" id="UP000523000">
    <property type="component" value="Unassembled WGS sequence"/>
</dbReference>
<reference evidence="1 2" key="1">
    <citation type="submission" date="2020-08" db="EMBL/GenBank/DDBJ databases">
        <title>Sequencing the genomes of 1000 actinobacteria strains.</title>
        <authorList>
            <person name="Klenk H.-P."/>
        </authorList>
    </citation>
    <scope>NUCLEOTIDE SEQUENCE [LARGE SCALE GENOMIC DNA]</scope>
    <source>
        <strain evidence="1 2">DSM 22826</strain>
    </source>
</reference>
<comment type="caution">
    <text evidence="1">The sequence shown here is derived from an EMBL/GenBank/DDBJ whole genome shotgun (WGS) entry which is preliminary data.</text>
</comment>
<evidence type="ECO:0000313" key="1">
    <source>
        <dbReference type="EMBL" id="MBB2997367.1"/>
    </source>
</evidence>
<gene>
    <name evidence="1" type="ORF">E9229_003614</name>
</gene>
<name>A0A839QN82_9MICC</name>
<sequence>MSMENLDFSRAEEFAAFTDELLSSARELDTDRRAPILETEGIGGAWIVIVYQEAGQVAATGQVLELNRLAAAFDPDPSPAELARIVVQDMILDPSGAGRRCDEPILESFNERYPGLGWYGDMDELPTDPHERQAG</sequence>
<proteinExistence type="predicted"/>
<accession>A0A839QN82</accession>
<keyword evidence="2" id="KW-1185">Reference proteome</keyword>
<dbReference type="AlphaFoldDB" id="A0A839QN82"/>
<evidence type="ECO:0000313" key="2">
    <source>
        <dbReference type="Proteomes" id="UP000523000"/>
    </source>
</evidence>
<organism evidence="1 2">
    <name type="scientific">Paeniglutamicibacter cryotolerans</name>
    <dbReference type="NCBI Taxonomy" id="670079"/>
    <lineage>
        <taxon>Bacteria</taxon>
        <taxon>Bacillati</taxon>
        <taxon>Actinomycetota</taxon>
        <taxon>Actinomycetes</taxon>
        <taxon>Micrococcales</taxon>
        <taxon>Micrococcaceae</taxon>
        <taxon>Paeniglutamicibacter</taxon>
    </lineage>
</organism>